<feature type="transmembrane region" description="Helical" evidence="1">
    <location>
        <begin position="20"/>
        <end position="37"/>
    </location>
</feature>
<protein>
    <recommendedName>
        <fullName evidence="2">RNase H type-1 domain-containing protein</fullName>
    </recommendedName>
</protein>
<feature type="domain" description="RNase H type-1" evidence="2">
    <location>
        <begin position="71"/>
        <end position="194"/>
    </location>
</feature>
<dbReference type="Gene3D" id="3.30.420.10">
    <property type="entry name" value="Ribonuclease H-like superfamily/Ribonuclease H"/>
    <property type="match status" value="1"/>
</dbReference>
<keyword evidence="1" id="KW-1133">Transmembrane helix</keyword>
<dbReference type="EMBL" id="JANJYJ010000002">
    <property type="protein sequence ID" value="KAK3225735.1"/>
    <property type="molecule type" value="Genomic_DNA"/>
</dbReference>
<reference evidence="3" key="1">
    <citation type="journal article" date="2023" name="Plant J.">
        <title>Genome sequences and population genomics provide insights into the demographic history, inbreeding, and mutation load of two 'living fossil' tree species of Dipteronia.</title>
        <authorList>
            <person name="Feng Y."/>
            <person name="Comes H.P."/>
            <person name="Chen J."/>
            <person name="Zhu S."/>
            <person name="Lu R."/>
            <person name="Zhang X."/>
            <person name="Li P."/>
            <person name="Qiu J."/>
            <person name="Olsen K.M."/>
            <person name="Qiu Y."/>
        </authorList>
    </citation>
    <scope>NUCLEOTIDE SEQUENCE</scope>
    <source>
        <strain evidence="3">NBL</strain>
    </source>
</reference>
<evidence type="ECO:0000259" key="2">
    <source>
        <dbReference type="Pfam" id="PF13456"/>
    </source>
</evidence>
<dbReference type="GO" id="GO:0003676">
    <property type="term" value="F:nucleic acid binding"/>
    <property type="evidence" value="ECO:0007669"/>
    <property type="project" value="InterPro"/>
</dbReference>
<dbReference type="Pfam" id="PF13456">
    <property type="entry name" value="RVT_3"/>
    <property type="match status" value="1"/>
</dbReference>
<dbReference type="CDD" id="cd06222">
    <property type="entry name" value="RNase_H_like"/>
    <property type="match status" value="1"/>
</dbReference>
<comment type="caution">
    <text evidence="3">The sequence shown here is derived from an EMBL/GenBank/DDBJ whole genome shotgun (WGS) entry which is preliminary data.</text>
</comment>
<dbReference type="InterPro" id="IPR002156">
    <property type="entry name" value="RNaseH_domain"/>
</dbReference>
<name>A0AAE0AXV1_9ROSI</name>
<dbReference type="GO" id="GO:0004523">
    <property type="term" value="F:RNA-DNA hybrid ribonuclease activity"/>
    <property type="evidence" value="ECO:0007669"/>
    <property type="project" value="InterPro"/>
</dbReference>
<keyword evidence="1" id="KW-0472">Membrane</keyword>
<accession>A0AAE0AXV1</accession>
<dbReference type="PANTHER" id="PTHR33033">
    <property type="entry name" value="POLYNUCLEOTIDYL TRANSFERASE, RIBONUCLEASE H-LIKE SUPERFAMILY PROTEIN-RELATED"/>
    <property type="match status" value="1"/>
</dbReference>
<evidence type="ECO:0000313" key="3">
    <source>
        <dbReference type="EMBL" id="KAK3225735.1"/>
    </source>
</evidence>
<evidence type="ECO:0000313" key="4">
    <source>
        <dbReference type="Proteomes" id="UP001281410"/>
    </source>
</evidence>
<gene>
    <name evidence="3" type="ORF">Dsin_005597</name>
</gene>
<dbReference type="InterPro" id="IPR012337">
    <property type="entry name" value="RNaseH-like_sf"/>
</dbReference>
<organism evidence="3 4">
    <name type="scientific">Dipteronia sinensis</name>
    <dbReference type="NCBI Taxonomy" id="43782"/>
    <lineage>
        <taxon>Eukaryota</taxon>
        <taxon>Viridiplantae</taxon>
        <taxon>Streptophyta</taxon>
        <taxon>Embryophyta</taxon>
        <taxon>Tracheophyta</taxon>
        <taxon>Spermatophyta</taxon>
        <taxon>Magnoliopsida</taxon>
        <taxon>eudicotyledons</taxon>
        <taxon>Gunneridae</taxon>
        <taxon>Pentapetalae</taxon>
        <taxon>rosids</taxon>
        <taxon>malvids</taxon>
        <taxon>Sapindales</taxon>
        <taxon>Sapindaceae</taxon>
        <taxon>Hippocastanoideae</taxon>
        <taxon>Acereae</taxon>
        <taxon>Dipteronia</taxon>
    </lineage>
</organism>
<proteinExistence type="predicted"/>
<dbReference type="InterPro" id="IPR044730">
    <property type="entry name" value="RNase_H-like_dom_plant"/>
</dbReference>
<dbReference type="Proteomes" id="UP001281410">
    <property type="component" value="Unassembled WGS sequence"/>
</dbReference>
<keyword evidence="4" id="KW-1185">Reference proteome</keyword>
<sequence>MGSSMLDRLERAQTIRSLPLIRILILFGVVTTLRRIVEIARYSITRKLQLSKRLIWSVLWNPPVEGVLKFNVDGSALGSLDPARMGGVLRHSTGKVLCLFSYFLGIQDSIIAKIMAIHKACDIVQSSSFWCGCKVVISSDSKVAVSWVNSGAFGNLIHVDTIYEIHNWLRLLVNTDVVYISRVSNSFAYSLARQGLGNCGDLGIMCA</sequence>
<dbReference type="InterPro" id="IPR036397">
    <property type="entry name" value="RNaseH_sf"/>
</dbReference>
<evidence type="ECO:0000256" key="1">
    <source>
        <dbReference type="SAM" id="Phobius"/>
    </source>
</evidence>
<dbReference type="PANTHER" id="PTHR33033:SF69">
    <property type="entry name" value="POLYNUCLEOTIDYL TRANSFERASE, RIBONUCLEASE H FOLD"/>
    <property type="match status" value="1"/>
</dbReference>
<keyword evidence="1" id="KW-0812">Transmembrane</keyword>
<dbReference type="AlphaFoldDB" id="A0AAE0AXV1"/>
<dbReference type="SUPFAM" id="SSF53098">
    <property type="entry name" value="Ribonuclease H-like"/>
    <property type="match status" value="1"/>
</dbReference>